<proteinExistence type="predicted"/>
<keyword evidence="1" id="KW-0472">Membrane</keyword>
<accession>A0A6N3A1Z8</accession>
<keyword evidence="1" id="KW-1133">Transmembrane helix</keyword>
<feature type="transmembrane region" description="Helical" evidence="1">
    <location>
        <begin position="80"/>
        <end position="101"/>
    </location>
</feature>
<feature type="transmembrane region" description="Helical" evidence="1">
    <location>
        <begin position="45"/>
        <end position="74"/>
    </location>
</feature>
<reference evidence="2" key="1">
    <citation type="submission" date="2019-11" db="EMBL/GenBank/DDBJ databases">
        <authorList>
            <person name="Feng L."/>
        </authorList>
    </citation>
    <scope>NUCLEOTIDE SEQUENCE</scope>
    <source>
        <strain evidence="2">CTertiumLFYP3</strain>
    </source>
</reference>
<feature type="transmembrane region" description="Helical" evidence="1">
    <location>
        <begin position="6"/>
        <end position="25"/>
    </location>
</feature>
<keyword evidence="1" id="KW-0812">Transmembrane</keyword>
<dbReference type="EMBL" id="CACRTO010000008">
    <property type="protein sequence ID" value="VYT84327.1"/>
    <property type="molecule type" value="Genomic_DNA"/>
</dbReference>
<feature type="transmembrane region" description="Helical" evidence="1">
    <location>
        <begin position="113"/>
        <end position="131"/>
    </location>
</feature>
<organism evidence="2">
    <name type="scientific">Clostridium tertium</name>
    <dbReference type="NCBI Taxonomy" id="1559"/>
    <lineage>
        <taxon>Bacteria</taxon>
        <taxon>Bacillati</taxon>
        <taxon>Bacillota</taxon>
        <taxon>Clostridia</taxon>
        <taxon>Eubacteriales</taxon>
        <taxon>Clostridiaceae</taxon>
        <taxon>Clostridium</taxon>
    </lineage>
</organism>
<dbReference type="RefSeq" id="WP_156625250.1">
    <property type="nucleotide sequence ID" value="NZ_CACRTO010000008.1"/>
</dbReference>
<name>A0A6N3A1Z8_9CLOT</name>
<dbReference type="AlphaFoldDB" id="A0A6N3A1Z8"/>
<evidence type="ECO:0000313" key="2">
    <source>
        <dbReference type="EMBL" id="VYT84327.1"/>
    </source>
</evidence>
<protein>
    <submittedName>
        <fullName evidence="2">Uncharacterized protein</fullName>
    </submittedName>
</protein>
<gene>
    <name evidence="2" type="ORF">CTLFYP3_00814</name>
</gene>
<sequence>MRQLGNFFGSIIVFLYVLTILNYILKFINKNFKSLISKNEFINKLFIIVMRIIIKYHKVFGIFTIIFILLHFYIQFTYRGISIIGLMSAVTMILQVALGIYGSSSKTKDQTWLIAHRAISIILLVSILIHIN</sequence>
<evidence type="ECO:0000256" key="1">
    <source>
        <dbReference type="SAM" id="Phobius"/>
    </source>
</evidence>